<evidence type="ECO:0000313" key="1">
    <source>
        <dbReference type="EMBL" id="DAF51317.1"/>
    </source>
</evidence>
<proteinExistence type="predicted"/>
<reference evidence="1" key="1">
    <citation type="journal article" date="2021" name="Proc. Natl. Acad. Sci. U.S.A.">
        <title>A Catalog of Tens of Thousands of Viruses from Human Metagenomes Reveals Hidden Associations with Chronic Diseases.</title>
        <authorList>
            <person name="Tisza M.J."/>
            <person name="Buck C.B."/>
        </authorList>
    </citation>
    <scope>NUCLEOTIDE SEQUENCE</scope>
    <source>
        <strain evidence="1">CtRGj11</strain>
    </source>
</reference>
<accession>A0A8S5SJU2</accession>
<dbReference type="EMBL" id="BK032613">
    <property type="protein sequence ID" value="DAF51317.1"/>
    <property type="molecule type" value="Genomic_DNA"/>
</dbReference>
<organism evidence="1">
    <name type="scientific">Siphoviridae sp. ctRGj11</name>
    <dbReference type="NCBI Taxonomy" id="2827868"/>
    <lineage>
        <taxon>Viruses</taxon>
        <taxon>Duplodnaviria</taxon>
        <taxon>Heunggongvirae</taxon>
        <taxon>Uroviricota</taxon>
        <taxon>Caudoviricetes</taxon>
    </lineage>
</organism>
<name>A0A8S5SJU2_9CAUD</name>
<sequence length="153" mass="16561">MDHTYAPNVAMQLATMWPHCRSYVTPTPTGYAVTFGSVAAELTPDWWAVRKPGHADRRWGYVECDEVVIADTVAEANAHNHHDSVKGRITAFDRRLRVRRVGDVYSITTAESETITIVPIGGMIAVTAGGVTHEVATMGHAIMAVGSLVASTK</sequence>
<protein>
    <submittedName>
        <fullName evidence="1">Uncharacterized protein</fullName>
    </submittedName>
</protein>